<evidence type="ECO:0000256" key="1">
    <source>
        <dbReference type="ARBA" id="ARBA00005896"/>
    </source>
</evidence>
<dbReference type="Proteomes" id="UP000197290">
    <property type="component" value="Unassembled WGS sequence"/>
</dbReference>
<name>A0A245ZK03_9SPHN</name>
<keyword evidence="4 7" id="KW-0560">Oxidoreductase</keyword>
<dbReference type="GO" id="GO:0046872">
    <property type="term" value="F:metal ion binding"/>
    <property type="evidence" value="ECO:0007669"/>
    <property type="project" value="UniProtKB-KW"/>
</dbReference>
<feature type="domain" description="TauD/TfdA-like" evidence="6">
    <location>
        <begin position="11"/>
        <end position="275"/>
    </location>
</feature>
<evidence type="ECO:0000259" key="6">
    <source>
        <dbReference type="Pfam" id="PF02668"/>
    </source>
</evidence>
<evidence type="ECO:0000256" key="5">
    <source>
        <dbReference type="ARBA" id="ARBA00023004"/>
    </source>
</evidence>
<evidence type="ECO:0000256" key="3">
    <source>
        <dbReference type="ARBA" id="ARBA00022964"/>
    </source>
</evidence>
<dbReference type="InterPro" id="IPR003819">
    <property type="entry name" value="TauD/TfdA-like"/>
</dbReference>
<dbReference type="OrthoDB" id="7209371at2"/>
<protein>
    <submittedName>
        <fullName evidence="7">Alpha-ketoglutarate-dependent taurine dioxygenase</fullName>
        <ecNumber evidence="7">1.14.11.17</ecNumber>
    </submittedName>
</protein>
<dbReference type="EC" id="1.14.11.17" evidence="7"/>
<comment type="caution">
    <text evidence="7">The sequence shown here is derived from an EMBL/GenBank/DDBJ whole genome shotgun (WGS) entry which is preliminary data.</text>
</comment>
<reference evidence="7 8" key="1">
    <citation type="submission" date="2017-03" db="EMBL/GenBank/DDBJ databases">
        <title>Genome sequence of Sphingomonas dokdonensis DSM 21029.</title>
        <authorList>
            <person name="Poehlein A."/>
            <person name="Wuebbeler J.H."/>
            <person name="Steinbuechel A."/>
            <person name="Daniel R."/>
        </authorList>
    </citation>
    <scope>NUCLEOTIDE SEQUENCE [LARGE SCALE GENOMIC DNA]</scope>
    <source>
        <strain evidence="7 8">DSM 21029</strain>
    </source>
</reference>
<accession>A0A245ZK03</accession>
<evidence type="ECO:0000313" key="8">
    <source>
        <dbReference type="Proteomes" id="UP000197290"/>
    </source>
</evidence>
<evidence type="ECO:0000256" key="4">
    <source>
        <dbReference type="ARBA" id="ARBA00023002"/>
    </source>
</evidence>
<dbReference type="RefSeq" id="WP_088367112.1">
    <property type="nucleotide sequence ID" value="NZ_NBBI01000003.1"/>
</dbReference>
<dbReference type="GO" id="GO:0005737">
    <property type="term" value="C:cytoplasm"/>
    <property type="evidence" value="ECO:0007669"/>
    <property type="project" value="TreeGrafter"/>
</dbReference>
<dbReference type="EMBL" id="NBBI01000003">
    <property type="protein sequence ID" value="OWK30071.1"/>
    <property type="molecule type" value="Genomic_DNA"/>
</dbReference>
<sequence>MATQLKDRVTTRPIGKHVGIEFEGVDLTSLDDLTLAEMRQALADHGMVFVRDQQLTPEQHIAFARRWGEIDINNYFPANGGYPEIAEVRKAENQQTNIGGGWHTDHSYDQVPAMGSILLARETPPTGGDTLFASMSAAFESLSPGMKETLRTMRAVHSADHIYSKDGIYSKTDQAADLKGHDVHTHAVHPVVIKHPRTGREILYVNPAFTLHFEGWTREESMPLLTYLYQVGMREEFHCRVQWAPGSMAIWDNRSTWHHAMNDYHGHRRLMHRITISGEPLN</sequence>
<dbReference type="SUPFAM" id="SSF51197">
    <property type="entry name" value="Clavaminate synthase-like"/>
    <property type="match status" value="1"/>
</dbReference>
<dbReference type="Gene3D" id="3.60.130.10">
    <property type="entry name" value="Clavaminate synthase-like"/>
    <property type="match status" value="1"/>
</dbReference>
<dbReference type="GO" id="GO:0000908">
    <property type="term" value="F:taurine dioxygenase activity"/>
    <property type="evidence" value="ECO:0007669"/>
    <property type="project" value="UniProtKB-EC"/>
</dbReference>
<keyword evidence="3 7" id="KW-0223">Dioxygenase</keyword>
<evidence type="ECO:0000256" key="2">
    <source>
        <dbReference type="ARBA" id="ARBA00022723"/>
    </source>
</evidence>
<proteinExistence type="inferred from homology"/>
<gene>
    <name evidence="7" type="primary">tauD</name>
    <name evidence="7" type="ORF">SPDO_17520</name>
</gene>
<dbReference type="Pfam" id="PF02668">
    <property type="entry name" value="TauD"/>
    <property type="match status" value="1"/>
</dbReference>
<keyword evidence="5" id="KW-0408">Iron</keyword>
<dbReference type="AlphaFoldDB" id="A0A245ZK03"/>
<dbReference type="InterPro" id="IPR051323">
    <property type="entry name" value="AtsK-like"/>
</dbReference>
<organism evidence="7 8">
    <name type="scientific">Sphingomonas dokdonensis</name>
    <dbReference type="NCBI Taxonomy" id="344880"/>
    <lineage>
        <taxon>Bacteria</taxon>
        <taxon>Pseudomonadati</taxon>
        <taxon>Pseudomonadota</taxon>
        <taxon>Alphaproteobacteria</taxon>
        <taxon>Sphingomonadales</taxon>
        <taxon>Sphingomonadaceae</taxon>
        <taxon>Sphingomonas</taxon>
    </lineage>
</organism>
<dbReference type="PANTHER" id="PTHR30468">
    <property type="entry name" value="ALPHA-KETOGLUTARATE-DEPENDENT SULFONATE DIOXYGENASE"/>
    <property type="match status" value="1"/>
</dbReference>
<keyword evidence="2" id="KW-0479">Metal-binding</keyword>
<keyword evidence="8" id="KW-1185">Reference proteome</keyword>
<comment type="similarity">
    <text evidence="1">Belongs to the TfdA dioxygenase family.</text>
</comment>
<dbReference type="PANTHER" id="PTHR30468:SF1">
    <property type="entry name" value="ALPHA-KETOGLUTARATE-DEPENDENT SULFONATE DIOXYGENASE"/>
    <property type="match status" value="1"/>
</dbReference>
<dbReference type="GO" id="GO:0006790">
    <property type="term" value="P:sulfur compound metabolic process"/>
    <property type="evidence" value="ECO:0007669"/>
    <property type="project" value="TreeGrafter"/>
</dbReference>
<evidence type="ECO:0000313" key="7">
    <source>
        <dbReference type="EMBL" id="OWK30071.1"/>
    </source>
</evidence>
<dbReference type="InterPro" id="IPR042098">
    <property type="entry name" value="TauD-like_sf"/>
</dbReference>